<dbReference type="InterPro" id="IPR036412">
    <property type="entry name" value="HAD-like_sf"/>
</dbReference>
<dbReference type="PANTHER" id="PTHR10000:SF8">
    <property type="entry name" value="HAD SUPERFAMILY HYDROLASE-LIKE, TYPE 3"/>
    <property type="match status" value="1"/>
</dbReference>
<accession>A0ABV4DSM5</accession>
<dbReference type="PROSITE" id="PS01228">
    <property type="entry name" value="COF_1"/>
    <property type="match status" value="1"/>
</dbReference>
<dbReference type="PANTHER" id="PTHR10000">
    <property type="entry name" value="PHOSPHOSERINE PHOSPHATASE"/>
    <property type="match status" value="1"/>
</dbReference>
<dbReference type="SFLD" id="SFLDS00003">
    <property type="entry name" value="Haloacid_Dehalogenase"/>
    <property type="match status" value="1"/>
</dbReference>
<dbReference type="InterPro" id="IPR023214">
    <property type="entry name" value="HAD_sf"/>
</dbReference>
<proteinExistence type="predicted"/>
<organism evidence="1 2">
    <name type="scientific">Clostridium lapidicellarium</name>
    <dbReference type="NCBI Taxonomy" id="3240931"/>
    <lineage>
        <taxon>Bacteria</taxon>
        <taxon>Bacillati</taxon>
        <taxon>Bacillota</taxon>
        <taxon>Clostridia</taxon>
        <taxon>Eubacteriales</taxon>
        <taxon>Clostridiaceae</taxon>
        <taxon>Clostridium</taxon>
    </lineage>
</organism>
<evidence type="ECO:0000313" key="2">
    <source>
        <dbReference type="Proteomes" id="UP001565220"/>
    </source>
</evidence>
<dbReference type="Proteomes" id="UP001565220">
    <property type="component" value="Unassembled WGS sequence"/>
</dbReference>
<gene>
    <name evidence="1" type="ORF">AB8S09_01095</name>
</gene>
<dbReference type="RefSeq" id="WP_294183960.1">
    <property type="nucleotide sequence ID" value="NZ_JBGFFE010000001.1"/>
</dbReference>
<keyword evidence="2" id="KW-1185">Reference proteome</keyword>
<dbReference type="Gene3D" id="3.40.50.1000">
    <property type="entry name" value="HAD superfamily/HAD-like"/>
    <property type="match status" value="1"/>
</dbReference>
<dbReference type="EC" id="3.1.3.-" evidence="1"/>
<dbReference type="NCBIfam" id="TIGR01484">
    <property type="entry name" value="HAD-SF-IIB"/>
    <property type="match status" value="1"/>
</dbReference>
<dbReference type="Gene3D" id="3.30.1240.10">
    <property type="match status" value="1"/>
</dbReference>
<dbReference type="InterPro" id="IPR000150">
    <property type="entry name" value="Cof"/>
</dbReference>
<dbReference type="NCBIfam" id="TIGR00099">
    <property type="entry name" value="Cof-subfamily"/>
    <property type="match status" value="1"/>
</dbReference>
<dbReference type="InterPro" id="IPR006379">
    <property type="entry name" value="HAD-SF_hydro_IIB"/>
</dbReference>
<dbReference type="EMBL" id="JBGFFE010000001">
    <property type="protein sequence ID" value="MEY8762244.1"/>
    <property type="molecule type" value="Genomic_DNA"/>
</dbReference>
<dbReference type="GO" id="GO:0016787">
    <property type="term" value="F:hydrolase activity"/>
    <property type="evidence" value="ECO:0007669"/>
    <property type="project" value="UniProtKB-KW"/>
</dbReference>
<keyword evidence="1" id="KW-0378">Hydrolase</keyword>
<dbReference type="CDD" id="cd07516">
    <property type="entry name" value="HAD_Pase"/>
    <property type="match status" value="1"/>
</dbReference>
<sequence>MKYKIIAVDMDGTLLNDEKSISKYNLDMVCEAEKLGVKIVMATGRLPSSLKFYSRGLFKDQPVICCNGAIVLDGKGNIIKSSPVDKYNILEIIDILREKKDTYYHFYDGERLYCEQFKYSAKRFYEFNRKVDRKFRIEIRIIPDSKKFVENTGENIYKLMVIDPDLDYLSKFRKKIDCIAGINTTKSSINNIEVISKESSKGKGLKTLADYYKIPVDECIAVGNDENDKSMIETAGLGAAVGNARQILKKSADYVTENNNNDGAVGEIIEKFILSERCHC</sequence>
<comment type="caution">
    <text evidence="1">The sequence shown here is derived from an EMBL/GenBank/DDBJ whole genome shotgun (WGS) entry which is preliminary data.</text>
</comment>
<dbReference type="SFLD" id="SFLDG01140">
    <property type="entry name" value="C2.B:_Phosphomannomutase_and_P"/>
    <property type="match status" value="1"/>
</dbReference>
<dbReference type="Pfam" id="PF08282">
    <property type="entry name" value="Hydrolase_3"/>
    <property type="match status" value="1"/>
</dbReference>
<name>A0ABV4DSM5_9CLOT</name>
<dbReference type="SUPFAM" id="SSF56784">
    <property type="entry name" value="HAD-like"/>
    <property type="match status" value="1"/>
</dbReference>
<reference evidence="1 2" key="1">
    <citation type="submission" date="2024-08" db="EMBL/GenBank/DDBJ databases">
        <title>Clostridium lapicellarii sp. nov., and Clostridium renhuaiense sp. nov., two species isolated from the mud in a fermentation cellar used for producing sauce-flavour Chinese liquors.</title>
        <authorList>
            <person name="Yang F."/>
            <person name="Wang H."/>
            <person name="Chen L.Q."/>
            <person name="Zhou N."/>
            <person name="Lu J.J."/>
            <person name="Pu X.X."/>
            <person name="Wan B."/>
            <person name="Wang L."/>
            <person name="Liu S.J."/>
        </authorList>
    </citation>
    <scope>NUCLEOTIDE SEQUENCE [LARGE SCALE GENOMIC DNA]</scope>
    <source>
        <strain evidence="1 2">MT-113</strain>
    </source>
</reference>
<protein>
    <submittedName>
        <fullName evidence="1">Cof-type HAD-IIB family hydrolase</fullName>
        <ecNumber evidence="1">3.1.3.-</ecNumber>
    </submittedName>
</protein>
<evidence type="ECO:0000313" key="1">
    <source>
        <dbReference type="EMBL" id="MEY8762244.1"/>
    </source>
</evidence>